<protein>
    <submittedName>
        <fullName evidence="11">Leucine-rich repeat (LRR) family protein</fullName>
    </submittedName>
</protein>
<feature type="domain" description="Leucine-rich repeat-containing N-terminal plant-type" evidence="9">
    <location>
        <begin position="358"/>
        <end position="394"/>
    </location>
</feature>
<dbReference type="Gene3D" id="3.80.10.10">
    <property type="entry name" value="Ribonuclease Inhibitor"/>
    <property type="match status" value="1"/>
</dbReference>
<comment type="subcellular location">
    <subcellularLocation>
        <location evidence="1">Membrane</location>
        <topology evidence="1">Single-pass membrane protein</topology>
    </subcellularLocation>
</comment>
<keyword evidence="4 8" id="KW-0732">Signal</keyword>
<proteinExistence type="predicted"/>
<gene>
    <name evidence="11" type="ORF">CTI12_AA232450</name>
</gene>
<name>A0A2U1NMS4_ARTAN</name>
<keyword evidence="3" id="KW-0812">Transmembrane</keyword>
<dbReference type="PROSITE" id="PS51450">
    <property type="entry name" value="LRR"/>
    <property type="match status" value="1"/>
</dbReference>
<evidence type="ECO:0000259" key="9">
    <source>
        <dbReference type="Pfam" id="PF08263"/>
    </source>
</evidence>
<feature type="domain" description="Malectin-like" evidence="10">
    <location>
        <begin position="27"/>
        <end position="347"/>
    </location>
</feature>
<accession>A0A2U1NMS4</accession>
<dbReference type="Pfam" id="PF00560">
    <property type="entry name" value="LRR_1"/>
    <property type="match status" value="2"/>
</dbReference>
<keyword evidence="2" id="KW-0433">Leucine-rich repeat</keyword>
<keyword evidence="12" id="KW-1185">Reference proteome</keyword>
<dbReference type="PANTHER" id="PTHR45631:SF3">
    <property type="entry name" value="OS05G0393100 PROTEIN"/>
    <property type="match status" value="1"/>
</dbReference>
<reference evidence="11 12" key="1">
    <citation type="journal article" date="2018" name="Mol. Plant">
        <title>The genome of Artemisia annua provides insight into the evolution of Asteraceae family and artemisinin biosynthesis.</title>
        <authorList>
            <person name="Shen Q."/>
            <person name="Zhang L."/>
            <person name="Liao Z."/>
            <person name="Wang S."/>
            <person name="Yan T."/>
            <person name="Shi P."/>
            <person name="Liu M."/>
            <person name="Fu X."/>
            <person name="Pan Q."/>
            <person name="Wang Y."/>
            <person name="Lv Z."/>
            <person name="Lu X."/>
            <person name="Zhang F."/>
            <person name="Jiang W."/>
            <person name="Ma Y."/>
            <person name="Chen M."/>
            <person name="Hao X."/>
            <person name="Li L."/>
            <person name="Tang Y."/>
            <person name="Lv G."/>
            <person name="Zhou Y."/>
            <person name="Sun X."/>
            <person name="Brodelius P.E."/>
            <person name="Rose J.K.C."/>
            <person name="Tang K."/>
        </authorList>
    </citation>
    <scope>NUCLEOTIDE SEQUENCE [LARGE SCALE GENOMIC DNA]</scope>
    <source>
        <strain evidence="12">cv. Huhao1</strain>
        <tissue evidence="11">Leaf</tissue>
    </source>
</reference>
<sequence length="512" mass="55978">MITFFFLLITLSLVPLSLSQSPKGFFIDCGATTSSVIDGREWLPDTGFISTGTSRNVTQTGLLPTLSTVRTFPLLQNEMLRRKFCYVVPVFRSAKYLVRTTYYYGGVNGGVLPPVFDQIVDGSFWSVVNTTDDYARGSASYYEGVFLAVGKSMSVCLASNSYTDSEPFISSLEFVLLGDSLYNSTDFGNFSLRLVARHSFGYNGSLISYPDDQFDRYWEPYGKNSPTTSRGESVAINGFWNLPPLKVFQTQLAVSQVLPLELQWPLEPLQNSRYYIALYFADETGTSRSFNISINNVTYFSDLKVPQSGVALFANDWPLGGPTKIILTPTAGSTLGPLINGGEIFEVLPVGGRTQTRDVIGLTRLKDSFQNPPFDWNGDPCLPKENAWTGVTCSNGSHVRVIGLNLTSMGLSGSLSPNIANLTALSDLWLGNNSLSGSIPDLSTLKMLNTIHLEDNQFNGPIPSSLGNIDRLQELFLQNNNLTGQVPSSLTGKPGLNLRLFPGNSLLNPPNA</sequence>
<dbReference type="FunFam" id="3.80.10.10:FF:000129">
    <property type="entry name" value="Leucine-rich repeat receptor-like kinase"/>
    <property type="match status" value="1"/>
</dbReference>
<dbReference type="Proteomes" id="UP000245207">
    <property type="component" value="Unassembled WGS sequence"/>
</dbReference>
<evidence type="ECO:0000256" key="7">
    <source>
        <dbReference type="ARBA" id="ARBA00023136"/>
    </source>
</evidence>
<dbReference type="Pfam" id="PF08263">
    <property type="entry name" value="LRRNT_2"/>
    <property type="match status" value="1"/>
</dbReference>
<evidence type="ECO:0000256" key="4">
    <source>
        <dbReference type="ARBA" id="ARBA00022729"/>
    </source>
</evidence>
<keyword evidence="7" id="KW-0472">Membrane</keyword>
<evidence type="ECO:0000313" key="11">
    <source>
        <dbReference type="EMBL" id="PWA74812.1"/>
    </source>
</evidence>
<comment type="caution">
    <text evidence="11">The sequence shown here is derived from an EMBL/GenBank/DDBJ whole genome shotgun (WGS) entry which is preliminary data.</text>
</comment>
<dbReference type="AlphaFoldDB" id="A0A2U1NMS4"/>
<dbReference type="STRING" id="35608.A0A2U1NMS4"/>
<dbReference type="InterPro" id="IPR032675">
    <property type="entry name" value="LRR_dom_sf"/>
</dbReference>
<evidence type="ECO:0000256" key="1">
    <source>
        <dbReference type="ARBA" id="ARBA00004167"/>
    </source>
</evidence>
<keyword evidence="5" id="KW-0677">Repeat</keyword>
<feature type="chain" id="PRO_5015705686" evidence="8">
    <location>
        <begin position="20"/>
        <end position="512"/>
    </location>
</feature>
<evidence type="ECO:0000259" key="10">
    <source>
        <dbReference type="Pfam" id="PF12819"/>
    </source>
</evidence>
<dbReference type="PANTHER" id="PTHR45631">
    <property type="entry name" value="OS07G0107800 PROTEIN-RELATED"/>
    <property type="match status" value="1"/>
</dbReference>
<evidence type="ECO:0000256" key="5">
    <source>
        <dbReference type="ARBA" id="ARBA00022737"/>
    </source>
</evidence>
<organism evidence="11 12">
    <name type="scientific">Artemisia annua</name>
    <name type="common">Sweet wormwood</name>
    <dbReference type="NCBI Taxonomy" id="35608"/>
    <lineage>
        <taxon>Eukaryota</taxon>
        <taxon>Viridiplantae</taxon>
        <taxon>Streptophyta</taxon>
        <taxon>Embryophyta</taxon>
        <taxon>Tracheophyta</taxon>
        <taxon>Spermatophyta</taxon>
        <taxon>Magnoliopsida</taxon>
        <taxon>eudicotyledons</taxon>
        <taxon>Gunneridae</taxon>
        <taxon>Pentapetalae</taxon>
        <taxon>asterids</taxon>
        <taxon>campanulids</taxon>
        <taxon>Asterales</taxon>
        <taxon>Asteraceae</taxon>
        <taxon>Asteroideae</taxon>
        <taxon>Anthemideae</taxon>
        <taxon>Artemisiinae</taxon>
        <taxon>Artemisia</taxon>
    </lineage>
</organism>
<dbReference type="InterPro" id="IPR001611">
    <property type="entry name" value="Leu-rich_rpt"/>
</dbReference>
<dbReference type="SUPFAM" id="SSF52058">
    <property type="entry name" value="L domain-like"/>
    <property type="match status" value="1"/>
</dbReference>
<keyword evidence="6" id="KW-1133">Transmembrane helix</keyword>
<dbReference type="Pfam" id="PF12819">
    <property type="entry name" value="Malectin_like"/>
    <property type="match status" value="1"/>
</dbReference>
<evidence type="ECO:0000256" key="2">
    <source>
        <dbReference type="ARBA" id="ARBA00022614"/>
    </source>
</evidence>
<evidence type="ECO:0000256" key="3">
    <source>
        <dbReference type="ARBA" id="ARBA00022692"/>
    </source>
</evidence>
<dbReference type="EMBL" id="PKPP01002507">
    <property type="protein sequence ID" value="PWA74812.1"/>
    <property type="molecule type" value="Genomic_DNA"/>
</dbReference>
<dbReference type="OrthoDB" id="1394818at2759"/>
<evidence type="ECO:0000313" key="12">
    <source>
        <dbReference type="Proteomes" id="UP000245207"/>
    </source>
</evidence>
<evidence type="ECO:0000256" key="8">
    <source>
        <dbReference type="SAM" id="SignalP"/>
    </source>
</evidence>
<dbReference type="InterPro" id="IPR013210">
    <property type="entry name" value="LRR_N_plant-typ"/>
</dbReference>
<dbReference type="GO" id="GO:0016020">
    <property type="term" value="C:membrane"/>
    <property type="evidence" value="ECO:0007669"/>
    <property type="project" value="UniProtKB-SubCell"/>
</dbReference>
<feature type="signal peptide" evidence="8">
    <location>
        <begin position="1"/>
        <end position="19"/>
    </location>
</feature>
<dbReference type="InterPro" id="IPR024788">
    <property type="entry name" value="Malectin-like_Carb-bd_dom"/>
</dbReference>
<evidence type="ECO:0000256" key="6">
    <source>
        <dbReference type="ARBA" id="ARBA00022989"/>
    </source>
</evidence>